<keyword evidence="1" id="KW-0175">Coiled coil</keyword>
<accession>A0A510KLG8</accession>
<dbReference type="Proteomes" id="UP000321501">
    <property type="component" value="Chromosome"/>
</dbReference>
<dbReference type="Proteomes" id="UP000321397">
    <property type="component" value="Chromosome"/>
</dbReference>
<name>A0A510KLG8_9FUSO</name>
<feature type="coiled-coil region" evidence="1">
    <location>
        <begin position="81"/>
        <end position="108"/>
    </location>
</feature>
<organism evidence="4 6">
    <name type="scientific">Leptotrichia wadei</name>
    <dbReference type="NCBI Taxonomy" id="157687"/>
    <lineage>
        <taxon>Bacteria</taxon>
        <taxon>Fusobacteriati</taxon>
        <taxon>Fusobacteriota</taxon>
        <taxon>Fusobacteriia</taxon>
        <taxon>Fusobacteriales</taxon>
        <taxon>Leptotrichiaceae</taxon>
        <taxon>Leptotrichia</taxon>
    </lineage>
</organism>
<feature type="region of interest" description="Disordered" evidence="2">
    <location>
        <begin position="31"/>
        <end position="53"/>
    </location>
</feature>
<evidence type="ECO:0000256" key="2">
    <source>
        <dbReference type="SAM" id="MobiDB-lite"/>
    </source>
</evidence>
<dbReference type="AlphaFoldDB" id="A0A510KLG8"/>
<evidence type="ECO:0008006" key="7">
    <source>
        <dbReference type="Google" id="ProtNLM"/>
    </source>
</evidence>
<sequence length="176" mass="19857">MEKSKKIVMAVLLVMSIGCIGNAKVSSKSGKFKNVKRPAVTSKNSKSSSKELNSEEYAKVLDNFMKKAEKYLETGDKVRLVDDYINDIENAKVSKKALEDNYDADKEAFGMVEVAIFMKSSYSSGEKAKKLTDADYERIQKKFTNTSKFKQLEGYVKIQPVSHYKFNNFKNSGKLS</sequence>
<reference evidence="4 6" key="2">
    <citation type="submission" date="2019-07" db="EMBL/GenBank/DDBJ databases">
        <title>Complete Genome Sequence of Leptotrichia wadei Strain JMUB3934.</title>
        <authorList>
            <person name="Watanabe S."/>
            <person name="Cui L."/>
        </authorList>
    </citation>
    <scope>NUCLEOTIDE SEQUENCE [LARGE SCALE GENOMIC DNA]</scope>
    <source>
        <strain evidence="4 6">JMUB3934</strain>
    </source>
</reference>
<protein>
    <recommendedName>
        <fullName evidence="7">Lipoprotein</fullName>
    </recommendedName>
</protein>
<dbReference type="RefSeq" id="WP_146962007.1">
    <property type="nucleotide sequence ID" value="NZ_AP019834.1"/>
</dbReference>
<dbReference type="EMBL" id="AP019835">
    <property type="protein sequence ID" value="BBM50815.1"/>
    <property type="molecule type" value="Genomic_DNA"/>
</dbReference>
<evidence type="ECO:0000313" key="6">
    <source>
        <dbReference type="Proteomes" id="UP000321501"/>
    </source>
</evidence>
<dbReference type="EMBL" id="AP019834">
    <property type="protein sequence ID" value="BBM48526.1"/>
    <property type="molecule type" value="Genomic_DNA"/>
</dbReference>
<evidence type="ECO:0000313" key="4">
    <source>
        <dbReference type="EMBL" id="BBM50815.1"/>
    </source>
</evidence>
<evidence type="ECO:0000256" key="1">
    <source>
        <dbReference type="SAM" id="Coils"/>
    </source>
</evidence>
<proteinExistence type="predicted"/>
<reference evidence="3 5" key="1">
    <citation type="submission" date="2019-07" db="EMBL/GenBank/DDBJ databases">
        <title>Complete Genome Sequence of Leptotrichia wadei Strain JMUB3933.</title>
        <authorList>
            <person name="Watanabe S."/>
            <person name="Cui L."/>
        </authorList>
    </citation>
    <scope>NUCLEOTIDE SEQUENCE [LARGE SCALE GENOMIC DNA]</scope>
    <source>
        <strain evidence="3 5">JMUB3933</strain>
    </source>
</reference>
<evidence type="ECO:0000313" key="5">
    <source>
        <dbReference type="Proteomes" id="UP000321397"/>
    </source>
</evidence>
<evidence type="ECO:0000313" key="3">
    <source>
        <dbReference type="EMBL" id="BBM48526.1"/>
    </source>
</evidence>
<dbReference type="PROSITE" id="PS51257">
    <property type="entry name" value="PROKAR_LIPOPROTEIN"/>
    <property type="match status" value="1"/>
</dbReference>
<gene>
    <name evidence="3" type="ORF">JMUB3933_2042</name>
    <name evidence="4" type="ORF">JMUB3934_2127</name>
</gene>